<keyword evidence="6 7" id="KW-0472">Membrane</keyword>
<keyword evidence="2 7" id="KW-0813">Transport</keyword>
<dbReference type="PROSITE" id="PS50928">
    <property type="entry name" value="ABC_TM1"/>
    <property type="match status" value="1"/>
</dbReference>
<dbReference type="EMBL" id="WUBI01000001">
    <property type="protein sequence ID" value="MWV43994.1"/>
    <property type="molecule type" value="Genomic_DNA"/>
</dbReference>
<protein>
    <submittedName>
        <fullName evidence="9">ABC transporter permease subunit</fullName>
    </submittedName>
</protein>
<evidence type="ECO:0000256" key="7">
    <source>
        <dbReference type="RuleBase" id="RU363032"/>
    </source>
</evidence>
<keyword evidence="3" id="KW-1003">Cell membrane</keyword>
<evidence type="ECO:0000313" key="9">
    <source>
        <dbReference type="EMBL" id="MWV43994.1"/>
    </source>
</evidence>
<dbReference type="PANTHER" id="PTHR30193">
    <property type="entry name" value="ABC TRANSPORTER PERMEASE PROTEIN"/>
    <property type="match status" value="1"/>
</dbReference>
<keyword evidence="4 7" id="KW-0812">Transmembrane</keyword>
<evidence type="ECO:0000256" key="5">
    <source>
        <dbReference type="ARBA" id="ARBA00022989"/>
    </source>
</evidence>
<evidence type="ECO:0000313" key="10">
    <source>
        <dbReference type="Proteomes" id="UP000460318"/>
    </source>
</evidence>
<feature type="transmembrane region" description="Helical" evidence="7">
    <location>
        <begin position="103"/>
        <end position="124"/>
    </location>
</feature>
<feature type="transmembrane region" description="Helical" evidence="7">
    <location>
        <begin position="203"/>
        <end position="224"/>
    </location>
</feature>
<feature type="transmembrane region" description="Helical" evidence="7">
    <location>
        <begin position="70"/>
        <end position="91"/>
    </location>
</feature>
<sequence>MYTSKLYSWKFVLPAFLLFFALFLVPNLMGFYYSLTNWNAMSDQVKFIGLDNFRDVFADKSNFTSIYNTLMFALVTSIFKAVIGLGLALMLNEGIKSKNFLRTIFFMPVIISNLIVGLIFQQIYNPDTGILNGFLDVVGLGAFSQAWIADPKLAIWSGMGVEIWKAAGFNMVIFLAGLQMVPKEMHEAAGIDGANYWNKLIKITIPFLLPSITINMLLNVISGLKVFDVIFALTNGGPGRASEVVNLTVFNQFGLGTYGYATALSVILFVFLIIISIGMVKIFTRSEVKEG</sequence>
<comment type="subcellular location">
    <subcellularLocation>
        <location evidence="1 7">Cell membrane</location>
        <topology evidence="1 7">Multi-pass membrane protein</topology>
    </subcellularLocation>
</comment>
<dbReference type="CDD" id="cd06261">
    <property type="entry name" value="TM_PBP2"/>
    <property type="match status" value="1"/>
</dbReference>
<feature type="domain" description="ABC transmembrane type-1" evidence="8">
    <location>
        <begin position="66"/>
        <end position="279"/>
    </location>
</feature>
<keyword evidence="10" id="KW-1185">Reference proteome</keyword>
<dbReference type="RefSeq" id="WP_160497452.1">
    <property type="nucleotide sequence ID" value="NZ_WUBI01000001.1"/>
</dbReference>
<dbReference type="Proteomes" id="UP000460318">
    <property type="component" value="Unassembled WGS sequence"/>
</dbReference>
<keyword evidence="5 7" id="KW-1133">Transmembrane helix</keyword>
<comment type="similarity">
    <text evidence="7">Belongs to the binding-protein-dependent transport system permease family.</text>
</comment>
<dbReference type="GO" id="GO:0055085">
    <property type="term" value="P:transmembrane transport"/>
    <property type="evidence" value="ECO:0007669"/>
    <property type="project" value="InterPro"/>
</dbReference>
<feature type="transmembrane region" description="Helical" evidence="7">
    <location>
        <begin position="163"/>
        <end position="182"/>
    </location>
</feature>
<dbReference type="GO" id="GO:0005886">
    <property type="term" value="C:plasma membrane"/>
    <property type="evidence" value="ECO:0007669"/>
    <property type="project" value="UniProtKB-SubCell"/>
</dbReference>
<evidence type="ECO:0000256" key="1">
    <source>
        <dbReference type="ARBA" id="ARBA00004651"/>
    </source>
</evidence>
<reference evidence="9 10" key="1">
    <citation type="submission" date="2019-12" db="EMBL/GenBank/DDBJ databases">
        <title>Paenibacillus sp. nov., an endophytic bacterium isolated from the stem of Dendrobium.</title>
        <authorList>
            <person name="Zhao R."/>
        </authorList>
    </citation>
    <scope>NUCLEOTIDE SEQUENCE [LARGE SCALE GENOMIC DNA]</scope>
    <source>
        <strain evidence="9 10">HJL G12</strain>
    </source>
</reference>
<evidence type="ECO:0000256" key="6">
    <source>
        <dbReference type="ARBA" id="ARBA00023136"/>
    </source>
</evidence>
<dbReference type="PANTHER" id="PTHR30193:SF37">
    <property type="entry name" value="INNER MEMBRANE ABC TRANSPORTER PERMEASE PROTEIN YCJO"/>
    <property type="match status" value="1"/>
</dbReference>
<dbReference type="InterPro" id="IPR051393">
    <property type="entry name" value="ABC_transporter_permease"/>
</dbReference>
<dbReference type="InterPro" id="IPR035906">
    <property type="entry name" value="MetI-like_sf"/>
</dbReference>
<gene>
    <name evidence="9" type="ORF">GRF59_10140</name>
</gene>
<dbReference type="SUPFAM" id="SSF161098">
    <property type="entry name" value="MetI-like"/>
    <property type="match status" value="1"/>
</dbReference>
<name>A0A7X3IHF1_9BACL</name>
<comment type="caution">
    <text evidence="9">The sequence shown here is derived from an EMBL/GenBank/DDBJ whole genome shotgun (WGS) entry which is preliminary data.</text>
</comment>
<dbReference type="Gene3D" id="1.10.3720.10">
    <property type="entry name" value="MetI-like"/>
    <property type="match status" value="1"/>
</dbReference>
<proteinExistence type="inferred from homology"/>
<dbReference type="AlphaFoldDB" id="A0A7X3IHF1"/>
<evidence type="ECO:0000256" key="2">
    <source>
        <dbReference type="ARBA" id="ARBA00022448"/>
    </source>
</evidence>
<evidence type="ECO:0000256" key="4">
    <source>
        <dbReference type="ARBA" id="ARBA00022692"/>
    </source>
</evidence>
<evidence type="ECO:0000256" key="3">
    <source>
        <dbReference type="ARBA" id="ARBA00022475"/>
    </source>
</evidence>
<feature type="transmembrane region" description="Helical" evidence="7">
    <location>
        <begin position="12"/>
        <end position="33"/>
    </location>
</feature>
<organism evidence="9 10">
    <name type="scientific">Paenibacillus dendrobii</name>
    <dbReference type="NCBI Taxonomy" id="2691084"/>
    <lineage>
        <taxon>Bacteria</taxon>
        <taxon>Bacillati</taxon>
        <taxon>Bacillota</taxon>
        <taxon>Bacilli</taxon>
        <taxon>Bacillales</taxon>
        <taxon>Paenibacillaceae</taxon>
        <taxon>Paenibacillus</taxon>
    </lineage>
</organism>
<feature type="transmembrane region" description="Helical" evidence="7">
    <location>
        <begin position="258"/>
        <end position="280"/>
    </location>
</feature>
<dbReference type="Pfam" id="PF00528">
    <property type="entry name" value="BPD_transp_1"/>
    <property type="match status" value="1"/>
</dbReference>
<accession>A0A7X3IHF1</accession>
<dbReference type="InterPro" id="IPR000515">
    <property type="entry name" value="MetI-like"/>
</dbReference>
<evidence type="ECO:0000259" key="8">
    <source>
        <dbReference type="PROSITE" id="PS50928"/>
    </source>
</evidence>